<dbReference type="GO" id="GO:0003735">
    <property type="term" value="F:structural constituent of ribosome"/>
    <property type="evidence" value="ECO:0007669"/>
    <property type="project" value="InterPro"/>
</dbReference>
<dbReference type="InterPro" id="IPR036919">
    <property type="entry name" value="Ribo_uL30_ferredoxin-like_sf"/>
</dbReference>
<dbReference type="HAMAP" id="MF_01371_B">
    <property type="entry name" value="Ribosomal_uL30_B"/>
    <property type="match status" value="1"/>
</dbReference>
<comment type="similarity">
    <text evidence="1">Belongs to the universal ribosomal protein uL30 family.</text>
</comment>
<reference evidence="5" key="1">
    <citation type="journal article" date="2012" name="PLoS ONE">
        <title>Gene sets for utilization of primary and secondary nutrition supplies in the distal gut of endangered iberian lynx.</title>
        <authorList>
            <person name="Alcaide M."/>
            <person name="Messina E."/>
            <person name="Richter M."/>
            <person name="Bargiela R."/>
            <person name="Peplies J."/>
            <person name="Huws S.A."/>
            <person name="Newbold C.J."/>
            <person name="Golyshin P.N."/>
            <person name="Simon M.A."/>
            <person name="Lopez G."/>
            <person name="Yakimov M.M."/>
            <person name="Ferrer M."/>
        </authorList>
    </citation>
    <scope>NUCLEOTIDE SEQUENCE</scope>
</reference>
<comment type="caution">
    <text evidence="5">The sequence shown here is derived from an EMBL/GenBank/DDBJ whole genome shotgun (WGS) entry which is preliminary data.</text>
</comment>
<evidence type="ECO:0000256" key="2">
    <source>
        <dbReference type="ARBA" id="ARBA00022980"/>
    </source>
</evidence>
<evidence type="ECO:0000256" key="3">
    <source>
        <dbReference type="ARBA" id="ARBA00023274"/>
    </source>
</evidence>
<protein>
    <submittedName>
        <fullName evidence="5">Ribosomal protein L30, bacterial-type</fullName>
    </submittedName>
</protein>
<dbReference type="GO" id="GO:0006412">
    <property type="term" value="P:translation"/>
    <property type="evidence" value="ECO:0007669"/>
    <property type="project" value="InterPro"/>
</dbReference>
<keyword evidence="2 5" id="KW-0689">Ribosomal protein</keyword>
<evidence type="ECO:0000313" key="5">
    <source>
        <dbReference type="EMBL" id="EJW90437.1"/>
    </source>
</evidence>
<evidence type="ECO:0000256" key="1">
    <source>
        <dbReference type="ARBA" id="ARBA00007594"/>
    </source>
</evidence>
<sequence length="60" mass="6737">MTMATVKIKQVKSRIGASIDQKRTLDALGLKKMYQTVEKEDSPVIRGMVRKVHHLVSVEG</sequence>
<dbReference type="InterPro" id="IPR005996">
    <property type="entry name" value="Ribosomal_uL30_bac-type"/>
</dbReference>
<dbReference type="CDD" id="cd01658">
    <property type="entry name" value="Ribosomal_L30"/>
    <property type="match status" value="1"/>
</dbReference>
<name>J9FLD3_9ZZZZ</name>
<feature type="domain" description="Large ribosomal subunit protein uL30-like ferredoxin-like fold" evidence="4">
    <location>
        <begin position="6"/>
        <end position="56"/>
    </location>
</feature>
<dbReference type="NCBIfam" id="TIGR01308">
    <property type="entry name" value="rpmD_bact"/>
    <property type="match status" value="1"/>
</dbReference>
<accession>J9FLD3</accession>
<dbReference type="PANTHER" id="PTHR15892">
    <property type="entry name" value="MITOCHONDRIAL RIBOSOMAL PROTEIN L30"/>
    <property type="match status" value="1"/>
</dbReference>
<dbReference type="Gene3D" id="3.30.1390.20">
    <property type="entry name" value="Ribosomal protein L30, ferredoxin-like fold domain"/>
    <property type="match status" value="1"/>
</dbReference>
<dbReference type="InterPro" id="IPR018038">
    <property type="entry name" value="Ribosomal_uL30_CS"/>
</dbReference>
<dbReference type="PIRSF" id="PIRSF002211">
    <property type="entry name" value="Ribosomal_L30_bac-type"/>
    <property type="match status" value="1"/>
</dbReference>
<dbReference type="PANTHER" id="PTHR15892:SF2">
    <property type="entry name" value="LARGE RIBOSOMAL SUBUNIT PROTEIN UL30M"/>
    <property type="match status" value="1"/>
</dbReference>
<dbReference type="AlphaFoldDB" id="J9FLD3"/>
<dbReference type="FunFam" id="3.30.1390.20:FF:000001">
    <property type="entry name" value="50S ribosomal protein L30"/>
    <property type="match status" value="1"/>
</dbReference>
<dbReference type="InterPro" id="IPR016082">
    <property type="entry name" value="Ribosomal_uL30_ferredoxin-like"/>
</dbReference>
<dbReference type="EMBL" id="AMCI01008843">
    <property type="protein sequence ID" value="EJW90437.1"/>
    <property type="molecule type" value="Genomic_DNA"/>
</dbReference>
<dbReference type="PROSITE" id="PS00634">
    <property type="entry name" value="RIBOSOMAL_L30"/>
    <property type="match status" value="1"/>
</dbReference>
<organism evidence="5">
    <name type="scientific">gut metagenome</name>
    <dbReference type="NCBI Taxonomy" id="749906"/>
    <lineage>
        <taxon>unclassified sequences</taxon>
        <taxon>metagenomes</taxon>
        <taxon>organismal metagenomes</taxon>
    </lineage>
</organism>
<proteinExistence type="inferred from homology"/>
<dbReference type="SUPFAM" id="SSF55129">
    <property type="entry name" value="Ribosomal protein L30p/L7e"/>
    <property type="match status" value="1"/>
</dbReference>
<dbReference type="GO" id="GO:0022625">
    <property type="term" value="C:cytosolic large ribosomal subunit"/>
    <property type="evidence" value="ECO:0007669"/>
    <property type="project" value="TreeGrafter"/>
</dbReference>
<keyword evidence="3" id="KW-0687">Ribonucleoprotein</keyword>
<dbReference type="Pfam" id="PF00327">
    <property type="entry name" value="Ribosomal_L30"/>
    <property type="match status" value="1"/>
</dbReference>
<evidence type="ECO:0000259" key="4">
    <source>
        <dbReference type="Pfam" id="PF00327"/>
    </source>
</evidence>
<gene>
    <name evidence="5" type="ORF">EVA_21456</name>
</gene>